<dbReference type="Proteomes" id="UP001234916">
    <property type="component" value="Chromosome"/>
</dbReference>
<dbReference type="SMART" id="SM00834">
    <property type="entry name" value="CxxC_CXXC_SSSS"/>
    <property type="match status" value="1"/>
</dbReference>
<dbReference type="EMBL" id="CP107246">
    <property type="protein sequence ID" value="WIM05223.1"/>
    <property type="molecule type" value="Genomic_DNA"/>
</dbReference>
<sequence>MPIYAYRCSACGFEKDVMQKIADAPLTVCPSCNAGSFAKQLTAPGFQLKGKGWYATDFKGGGAPKAPSPCEAATTGSCCACPAAQG</sequence>
<evidence type="ECO:0000313" key="2">
    <source>
        <dbReference type="EMBL" id="WIM05223.1"/>
    </source>
</evidence>
<gene>
    <name evidence="2" type="ORF">OHM77_11040</name>
</gene>
<dbReference type="PANTHER" id="PTHR34404">
    <property type="entry name" value="REGULATORY PROTEIN, FMDB FAMILY"/>
    <property type="match status" value="1"/>
</dbReference>
<dbReference type="AlphaFoldDB" id="A0AA49FKA6"/>
<dbReference type="KEGG" id="npv:OHM77_11040"/>
<dbReference type="Pfam" id="PF09723">
    <property type="entry name" value="Zn_ribbon_8"/>
    <property type="match status" value="1"/>
</dbReference>
<dbReference type="NCBIfam" id="TIGR02605">
    <property type="entry name" value="CxxC_CxxC_SSSS"/>
    <property type="match status" value="1"/>
</dbReference>
<name>A0AA49FKA6_9PROT</name>
<accession>A0AA49FKA6</accession>
<organism evidence="2">
    <name type="scientific">Candidatus Nitricoxidivorans perseverans</name>
    <dbReference type="NCBI Taxonomy" id="2975601"/>
    <lineage>
        <taxon>Bacteria</taxon>
        <taxon>Pseudomonadati</taxon>
        <taxon>Pseudomonadota</taxon>
        <taxon>Betaproteobacteria</taxon>
        <taxon>Nitrosomonadales</taxon>
        <taxon>Sterolibacteriaceae</taxon>
        <taxon>Candidatus Nitricoxidivorans</taxon>
    </lineage>
</organism>
<reference evidence="2" key="1">
    <citation type="journal article" date="2023" name="Nat. Microbiol.">
        <title>Enrichment and characterization of a nitric oxide-reducing microbial community in a continuous bioreactor.</title>
        <authorList>
            <person name="Garrido-Amador P."/>
            <person name="Stortenbeker N."/>
            <person name="Wessels H.J.C.T."/>
            <person name="Speth D.R."/>
            <person name="Garcia-Heredia I."/>
            <person name="Kartal B."/>
        </authorList>
    </citation>
    <scope>NUCLEOTIDE SEQUENCE</scope>
    <source>
        <strain evidence="2">MAG1</strain>
    </source>
</reference>
<evidence type="ECO:0000259" key="1">
    <source>
        <dbReference type="SMART" id="SM00834"/>
    </source>
</evidence>
<protein>
    <submittedName>
        <fullName evidence="2">Zinc ribbon domain-containing protein</fullName>
    </submittedName>
</protein>
<proteinExistence type="predicted"/>
<feature type="domain" description="Putative regulatory protein FmdB zinc ribbon" evidence="1">
    <location>
        <begin position="1"/>
        <end position="42"/>
    </location>
</feature>
<dbReference type="InterPro" id="IPR013429">
    <property type="entry name" value="Regulatory_FmdB_Zinc_ribbon"/>
</dbReference>
<dbReference type="PANTHER" id="PTHR34404:SF2">
    <property type="entry name" value="CONSERVED SERINE RICH PROTEIN"/>
    <property type="match status" value="1"/>
</dbReference>